<feature type="transmembrane region" description="Helical" evidence="1">
    <location>
        <begin position="209"/>
        <end position="228"/>
    </location>
</feature>
<keyword evidence="1" id="KW-0472">Membrane</keyword>
<dbReference type="OrthoDB" id="1439867at2"/>
<feature type="transmembrane region" description="Helical" evidence="1">
    <location>
        <begin position="264"/>
        <end position="281"/>
    </location>
</feature>
<evidence type="ECO:0000313" key="2">
    <source>
        <dbReference type="EMBL" id="SFR36339.1"/>
    </source>
</evidence>
<accession>A0A1I6G2C8</accession>
<organism evidence="2 3">
    <name type="scientific">Robiginitalea myxolifaciens</name>
    <dbReference type="NCBI Taxonomy" id="400055"/>
    <lineage>
        <taxon>Bacteria</taxon>
        <taxon>Pseudomonadati</taxon>
        <taxon>Bacteroidota</taxon>
        <taxon>Flavobacteriia</taxon>
        <taxon>Flavobacteriales</taxon>
        <taxon>Flavobacteriaceae</taxon>
        <taxon>Robiginitalea</taxon>
    </lineage>
</organism>
<sequence>MISSVFGKTKPINTVLVLSFLAVLFLLSNWWWDPDSFSLQNLPLLFLTLALLLLSVLLMNFVVQRNQLTAAHSYAQLFFVLYFALFSEVLRDSGALVALFFCLLALRRLISMHSLRGIPAKVFDATLWILVSSLFVNWTLVLLPLPMVYLYFYEPKEIRNWLVPFAAIITFVLIGLGVSVLTGDFAALWNTYDFSELRFWTLPDWKQTAFRQGGFMLLVLVSMLLSFLKMRNTGSGRMLSLRLISVCLLLSAVLGLFWRPWEGAGLLFVFFPAAIFMSRYLETVRKVWLRDLLLWSVIALMLGVFMADAILK</sequence>
<dbReference type="InterPro" id="IPR045625">
    <property type="entry name" value="DUF6427"/>
</dbReference>
<protein>
    <recommendedName>
        <fullName evidence="4">EpsG family protein</fullName>
    </recommendedName>
</protein>
<proteinExistence type="predicted"/>
<name>A0A1I6G2C8_9FLAO</name>
<feature type="transmembrane region" description="Helical" evidence="1">
    <location>
        <begin position="44"/>
        <end position="63"/>
    </location>
</feature>
<feature type="transmembrane region" description="Helical" evidence="1">
    <location>
        <begin position="12"/>
        <end position="32"/>
    </location>
</feature>
<keyword evidence="1" id="KW-0812">Transmembrane</keyword>
<gene>
    <name evidence="2" type="ORF">SAMN04490243_1122</name>
</gene>
<feature type="transmembrane region" description="Helical" evidence="1">
    <location>
        <begin position="165"/>
        <end position="189"/>
    </location>
</feature>
<dbReference type="Proteomes" id="UP000199534">
    <property type="component" value="Unassembled WGS sequence"/>
</dbReference>
<feature type="transmembrane region" description="Helical" evidence="1">
    <location>
        <begin position="293"/>
        <end position="311"/>
    </location>
</feature>
<keyword evidence="1" id="KW-1133">Transmembrane helix</keyword>
<dbReference type="RefSeq" id="WP_092981349.1">
    <property type="nucleotide sequence ID" value="NZ_FOYQ01000001.1"/>
</dbReference>
<evidence type="ECO:0000313" key="3">
    <source>
        <dbReference type="Proteomes" id="UP000199534"/>
    </source>
</evidence>
<feature type="transmembrane region" description="Helical" evidence="1">
    <location>
        <begin position="126"/>
        <end position="153"/>
    </location>
</feature>
<dbReference type="Pfam" id="PF19992">
    <property type="entry name" value="DUF6427"/>
    <property type="match status" value="1"/>
</dbReference>
<dbReference type="AlphaFoldDB" id="A0A1I6G2C8"/>
<dbReference type="EMBL" id="FOYQ01000001">
    <property type="protein sequence ID" value="SFR36339.1"/>
    <property type="molecule type" value="Genomic_DNA"/>
</dbReference>
<evidence type="ECO:0008006" key="4">
    <source>
        <dbReference type="Google" id="ProtNLM"/>
    </source>
</evidence>
<feature type="transmembrane region" description="Helical" evidence="1">
    <location>
        <begin position="75"/>
        <end position="106"/>
    </location>
</feature>
<feature type="transmembrane region" description="Helical" evidence="1">
    <location>
        <begin position="240"/>
        <end position="258"/>
    </location>
</feature>
<keyword evidence="3" id="KW-1185">Reference proteome</keyword>
<reference evidence="2 3" key="1">
    <citation type="submission" date="2016-10" db="EMBL/GenBank/DDBJ databases">
        <authorList>
            <person name="de Groot N.N."/>
        </authorList>
    </citation>
    <scope>NUCLEOTIDE SEQUENCE [LARGE SCALE GENOMIC DNA]</scope>
    <source>
        <strain evidence="2 3">DSM 21019</strain>
    </source>
</reference>
<dbReference type="STRING" id="400055.SAMN04490243_1122"/>
<evidence type="ECO:0000256" key="1">
    <source>
        <dbReference type="SAM" id="Phobius"/>
    </source>
</evidence>